<keyword evidence="2 5" id="KW-0645">Protease</keyword>
<evidence type="ECO:0000256" key="1">
    <source>
        <dbReference type="ARBA" id="ARBA00022612"/>
    </source>
</evidence>
<dbReference type="GO" id="GO:0006508">
    <property type="term" value="P:proteolysis"/>
    <property type="evidence" value="ECO:0007669"/>
    <property type="project" value="UniProtKB-KW"/>
</dbReference>
<keyword evidence="3" id="KW-0378">Hydrolase</keyword>
<proteinExistence type="predicted"/>
<accession>A0A6N3FF34</accession>
<sequence length="193" mass="22121">MNRIKVIDNVEVRSLGENKLEVKGLLPTNSLSEILYSKQKKVLFKEVIKTGAFSAALEKWTPKILVNHSYELLAEFTEIKETSKGLEFIAIITDDSNLKEKQEEIKGLSFGFVVESDLWSNHKGENIREIFSFKKFIEISILVGMEPAYSSTTVVIVPEGAREQLSEVERMKLYLRRKQLEGLKKELLELKID</sequence>
<dbReference type="AlphaFoldDB" id="A0A6N3FF34"/>
<organism evidence="5">
    <name type="scientific">Clostridium paraputrificum</name>
    <dbReference type="NCBI Taxonomy" id="29363"/>
    <lineage>
        <taxon>Bacteria</taxon>
        <taxon>Bacillati</taxon>
        <taxon>Bacillota</taxon>
        <taxon>Clostridia</taxon>
        <taxon>Eubacteriales</taxon>
        <taxon>Clostridiaceae</taxon>
        <taxon>Clostridium</taxon>
    </lineage>
</organism>
<evidence type="ECO:0000256" key="3">
    <source>
        <dbReference type="ARBA" id="ARBA00022801"/>
    </source>
</evidence>
<keyword evidence="1" id="KW-1188">Viral release from host cell</keyword>
<evidence type="ECO:0000256" key="2">
    <source>
        <dbReference type="ARBA" id="ARBA00022670"/>
    </source>
</evidence>
<evidence type="ECO:0000313" key="5">
    <source>
        <dbReference type="EMBL" id="VYU50758.1"/>
    </source>
</evidence>
<dbReference type="EMBL" id="CACRTV010000058">
    <property type="protein sequence ID" value="VYU50758.1"/>
    <property type="molecule type" value="Genomic_DNA"/>
</dbReference>
<dbReference type="InterPro" id="IPR054613">
    <property type="entry name" value="Peptidase_S78_dom"/>
</dbReference>
<name>A0A6N3FF34_9CLOT</name>
<dbReference type="RefSeq" id="WP_421757289.1">
    <property type="nucleotide sequence ID" value="NZ_CACRTV010000058.1"/>
</dbReference>
<evidence type="ECO:0000259" key="4">
    <source>
        <dbReference type="Pfam" id="PF04586"/>
    </source>
</evidence>
<gene>
    <name evidence="5" type="ORF">CPLFYP93_02528</name>
</gene>
<feature type="domain" description="Prohead serine protease" evidence="4">
    <location>
        <begin position="43"/>
        <end position="157"/>
    </location>
</feature>
<dbReference type="GO" id="GO:0008233">
    <property type="term" value="F:peptidase activity"/>
    <property type="evidence" value="ECO:0007669"/>
    <property type="project" value="UniProtKB-KW"/>
</dbReference>
<reference evidence="5" key="1">
    <citation type="submission" date="2019-11" db="EMBL/GenBank/DDBJ databases">
        <authorList>
            <person name="Feng L."/>
        </authorList>
    </citation>
    <scope>NUCLEOTIDE SEQUENCE</scope>
    <source>
        <strain evidence="5">CParaputrificumLFYP93</strain>
    </source>
</reference>
<dbReference type="Pfam" id="PF04586">
    <property type="entry name" value="Peptidase_S78"/>
    <property type="match status" value="1"/>
</dbReference>
<protein>
    <submittedName>
        <fullName evidence="5">Caudovirus prohead protease</fullName>
    </submittedName>
</protein>